<evidence type="ECO:0000256" key="4">
    <source>
        <dbReference type="ARBA" id="ARBA00022679"/>
    </source>
</evidence>
<organism evidence="10 11">
    <name type="scientific">Nematocida displodere</name>
    <dbReference type="NCBI Taxonomy" id="1805483"/>
    <lineage>
        <taxon>Eukaryota</taxon>
        <taxon>Fungi</taxon>
        <taxon>Fungi incertae sedis</taxon>
        <taxon>Microsporidia</taxon>
        <taxon>Nematocida</taxon>
    </lineage>
</organism>
<dbReference type="PROSITE" id="PS50290">
    <property type="entry name" value="PI3_4_KINASE_3"/>
    <property type="match status" value="1"/>
</dbReference>
<dbReference type="EMBL" id="LTDL01000040">
    <property type="protein sequence ID" value="OAG29751.1"/>
    <property type="molecule type" value="Genomic_DNA"/>
</dbReference>
<dbReference type="InterPro" id="IPR015433">
    <property type="entry name" value="PI3/4_kinase"/>
</dbReference>
<proteinExistence type="inferred from homology"/>
<evidence type="ECO:0000313" key="10">
    <source>
        <dbReference type="EMBL" id="OAG29751.1"/>
    </source>
</evidence>
<keyword evidence="11" id="KW-1185">Reference proteome</keyword>
<dbReference type="PROSITE" id="PS00916">
    <property type="entry name" value="PI3_4_KINASE_2"/>
    <property type="match status" value="1"/>
</dbReference>
<evidence type="ECO:0000259" key="9">
    <source>
        <dbReference type="PROSITE" id="PS50290"/>
    </source>
</evidence>
<keyword evidence="4" id="KW-0808">Transferase</keyword>
<dbReference type="EC" id="2.7.1.67" evidence="3"/>
<sequence>MAEESAKNEPNKLEAGEYFAKDKKIEELTVGVCMEMFRESSALSQYDDDVYTLLIKYVQKIEGEAGMKECTALLQEVAAGKPGAEIKFAQINSVLEVVIAKIKKHEKKWRSIGLESKSKPKPEPSSEKTSHPEPSETARGASSTIRPGLFSMRKLARFREEFRHKAEKIEKAAEHEEAPDEDAETVLEHFFAAVTERFIQWVVEVSQTIDSKNLLMGEWNEIEGPNLQIDFLILLFTFFEEYTTFSVIFNREVAGRKEIAETTKTYYKIFIALLTDQCIPEIELEVIVSLTHSMCTNILLKGSALAECSALFSQDGRTLFSEKHIFYIQSSVLKALGLLYLKEKNETLLGIVYSFFSMGVIDSYPTAQKKTLIEESVDVLSEYVEYKKVYHLIRRIMYTYESAAETTEGVAQMISLFLSKIRARAKNEIREINGFFTRIIAKAPNKIEHIDPYCRFLATHDVEIPLHHLIRRYNSQFIATFYSTYFRHPFALEKGTKAVGDFINFVSLSDDLAYIYIMNMVPFIPTSPFILHKVFLIYKRVYANAKRFPRGVETELLLLRMKTPALVGVAGFIFSDPRPLIKKKDLKEMAESIKISTGLNEDYIVFLVVLHSIERAKLENYNYKGILSYLTDEVTLKYMGRHLHQVMRQVHTTIAIESKDFYKTYACELLKIASAPKAYPLSLKIIAEILQILFEKEGSISLSEELHVRFRECFDTFRMQEFAMHDLKDTFQKYTTLYEMILKKMRKEVTEAYNYIVLNIVDLGLFHALPVMRDERGIRELLDRSNLIMRLIRDFPVTPMQGFDIWEWMYSVCVKRSMGHPKTIASVTHPNTSNTSAESPKAVLKEEEYNYLLYAINTEWIRDLIIIRGETPGIIENTRNYLRWILTEEYSFETLLVLLQVSNREEKRELLKTAVWKGYTLNEDLAVYLELHKAAKDTFYEYPLSQTYNFLCSLTGSTKYLKTRELKEQELYELSLEELIFLSTEYWIKKVSDVLIQKQIVRCCGFYIDVSRLTVIEALSIIANSEDEEEVGKGLERLAFEEREGKGLVSYAPQIVQLLNKTFRKNNDEIKQAVIRAVKDQTTHALIWEIKAQKSAALQKYEGLILASMTPEAKKQYEKVAQFLANFTQVSGKLKKYVGLDRDLKKQLINKEISQVAFPEGCYLPITGETVVKVVEGSGKALQSAEKVPYMVTFKVLHKTTNEQVDRSVIFKFGDDCRQDVLALQIIKLFQEIFEEKGLPIFLYPYKVLATGEGRGIIEVIPKAISRDQLGRERVNNLVDYFALKYGYREGHRYIHALKNFVQSFAGYSLVTYILNIKDRHNGNIMITDEGHLIHIDFGFMFDISPGNINIESPIKITDEIFSLLGGAEGEAFAMYKDLMVKGFYVLRKRAKEIVLMVDLGKHGGLPCYTPATVNNLVARFRLDLKDQEVPAFVHKLIVSSTKKLRTWIYDQYQHLTNNIAF</sequence>
<evidence type="ECO:0000256" key="7">
    <source>
        <dbReference type="ARBA" id="ARBA00022840"/>
    </source>
</evidence>
<dbReference type="CDD" id="cd05167">
    <property type="entry name" value="PI4Kc_III_alpha"/>
    <property type="match status" value="1"/>
</dbReference>
<dbReference type="GeneID" id="93647234"/>
<name>A0A177EE20_9MICR</name>
<feature type="domain" description="PI3K/PI4K catalytic" evidence="9">
    <location>
        <begin position="1176"/>
        <end position="1446"/>
    </location>
</feature>
<dbReference type="Proteomes" id="UP000185944">
    <property type="component" value="Unassembled WGS sequence"/>
</dbReference>
<dbReference type="InterPro" id="IPR036940">
    <property type="entry name" value="PI3/4_kinase_cat_sf"/>
</dbReference>
<dbReference type="PANTHER" id="PTHR10048">
    <property type="entry name" value="PHOSPHATIDYLINOSITOL KINASE"/>
    <property type="match status" value="1"/>
</dbReference>
<dbReference type="InterPro" id="IPR000403">
    <property type="entry name" value="PI3/4_kinase_cat_dom"/>
</dbReference>
<dbReference type="GO" id="GO:0005524">
    <property type="term" value="F:ATP binding"/>
    <property type="evidence" value="ECO:0007669"/>
    <property type="project" value="UniProtKB-KW"/>
</dbReference>
<keyword evidence="6 10" id="KW-0418">Kinase</keyword>
<dbReference type="STRING" id="1805483.A0A177EE20"/>
<dbReference type="InterPro" id="IPR011009">
    <property type="entry name" value="Kinase-like_dom_sf"/>
</dbReference>
<dbReference type="GO" id="GO:0005737">
    <property type="term" value="C:cytoplasm"/>
    <property type="evidence" value="ECO:0007669"/>
    <property type="project" value="TreeGrafter"/>
</dbReference>
<comment type="similarity">
    <text evidence="2">Belongs to the PI3/PI4-kinase family. Type III PI4K subfamily.</text>
</comment>
<evidence type="ECO:0000256" key="6">
    <source>
        <dbReference type="ARBA" id="ARBA00022777"/>
    </source>
</evidence>
<evidence type="ECO:0000313" key="11">
    <source>
        <dbReference type="Proteomes" id="UP000185944"/>
    </source>
</evidence>
<comment type="catalytic activity">
    <reaction evidence="1">
        <text>a 1,2-diacyl-sn-glycero-3-phospho-(1D-myo-inositol) + ATP = a 1,2-diacyl-sn-glycero-3-phospho-(1D-myo-inositol 4-phosphate) + ADP + H(+)</text>
        <dbReference type="Rhea" id="RHEA:19877"/>
        <dbReference type="ChEBI" id="CHEBI:15378"/>
        <dbReference type="ChEBI" id="CHEBI:30616"/>
        <dbReference type="ChEBI" id="CHEBI:57880"/>
        <dbReference type="ChEBI" id="CHEBI:58178"/>
        <dbReference type="ChEBI" id="CHEBI:456216"/>
        <dbReference type="EC" id="2.7.1.67"/>
    </reaction>
</comment>
<dbReference type="Gene3D" id="3.30.1010.10">
    <property type="entry name" value="Phosphatidylinositol 3-kinase Catalytic Subunit, Chain A, domain 4"/>
    <property type="match status" value="1"/>
</dbReference>
<dbReference type="Gene3D" id="1.10.1070.11">
    <property type="entry name" value="Phosphatidylinositol 3-/4-kinase, catalytic domain"/>
    <property type="match status" value="1"/>
</dbReference>
<protein>
    <recommendedName>
        <fullName evidence="3">1-phosphatidylinositol 4-kinase</fullName>
        <ecNumber evidence="3">2.7.1.67</ecNumber>
    </recommendedName>
</protein>
<dbReference type="PROSITE" id="PS00915">
    <property type="entry name" value="PI3_4_KINASE_1"/>
    <property type="match status" value="1"/>
</dbReference>
<dbReference type="GO" id="GO:0004430">
    <property type="term" value="F:1-phosphatidylinositol 4-kinase activity"/>
    <property type="evidence" value="ECO:0007669"/>
    <property type="project" value="UniProtKB-EC"/>
</dbReference>
<dbReference type="RefSeq" id="XP_067544399.1">
    <property type="nucleotide sequence ID" value="XM_067688302.1"/>
</dbReference>
<dbReference type="GO" id="GO:0005886">
    <property type="term" value="C:plasma membrane"/>
    <property type="evidence" value="ECO:0007669"/>
    <property type="project" value="TreeGrafter"/>
</dbReference>
<evidence type="ECO:0000256" key="2">
    <source>
        <dbReference type="ARBA" id="ARBA00006209"/>
    </source>
</evidence>
<keyword evidence="7" id="KW-0067">ATP-binding</keyword>
<reference evidence="10 11" key="1">
    <citation type="submission" date="2016-02" db="EMBL/GenBank/DDBJ databases">
        <title>Discovery of a natural microsporidian pathogen with a broad tissue tropism in Caenorhabditis elegans.</title>
        <authorList>
            <person name="Luallen R.J."/>
            <person name="Reinke A.W."/>
            <person name="Tong L."/>
            <person name="Botts M.R."/>
            <person name="Felix M.-A."/>
            <person name="Troemel E.R."/>
        </authorList>
    </citation>
    <scope>NUCLEOTIDE SEQUENCE [LARGE SCALE GENOMIC DNA]</scope>
    <source>
        <strain evidence="10 11">JUm2807</strain>
    </source>
</reference>
<dbReference type="GO" id="GO:0048015">
    <property type="term" value="P:phosphatidylinositol-mediated signaling"/>
    <property type="evidence" value="ECO:0007669"/>
    <property type="project" value="TreeGrafter"/>
</dbReference>
<dbReference type="FunFam" id="1.10.1070.11:FF:000016">
    <property type="entry name" value="PIK1p Phosphatidylinositol 4-kinase"/>
    <property type="match status" value="1"/>
</dbReference>
<dbReference type="Pfam" id="PF00454">
    <property type="entry name" value="PI3_PI4_kinase"/>
    <property type="match status" value="1"/>
</dbReference>
<evidence type="ECO:0000256" key="3">
    <source>
        <dbReference type="ARBA" id="ARBA00012169"/>
    </source>
</evidence>
<dbReference type="SUPFAM" id="SSF56112">
    <property type="entry name" value="Protein kinase-like (PK-like)"/>
    <property type="match status" value="1"/>
</dbReference>
<feature type="compositionally biased region" description="Basic and acidic residues" evidence="8">
    <location>
        <begin position="116"/>
        <end position="136"/>
    </location>
</feature>
<dbReference type="InterPro" id="IPR018936">
    <property type="entry name" value="PI3/4_kinase_CS"/>
</dbReference>
<evidence type="ECO:0000256" key="8">
    <source>
        <dbReference type="SAM" id="MobiDB-lite"/>
    </source>
</evidence>
<dbReference type="GO" id="GO:0046854">
    <property type="term" value="P:phosphatidylinositol phosphate biosynthetic process"/>
    <property type="evidence" value="ECO:0007669"/>
    <property type="project" value="InterPro"/>
</dbReference>
<evidence type="ECO:0000256" key="1">
    <source>
        <dbReference type="ARBA" id="ARBA00001686"/>
    </source>
</evidence>
<feature type="region of interest" description="Disordered" evidence="8">
    <location>
        <begin position="111"/>
        <end position="144"/>
    </location>
</feature>
<evidence type="ECO:0000256" key="5">
    <source>
        <dbReference type="ARBA" id="ARBA00022741"/>
    </source>
</evidence>
<accession>A0A177EE20</accession>
<dbReference type="SMART" id="SM00146">
    <property type="entry name" value="PI3Kc"/>
    <property type="match status" value="1"/>
</dbReference>
<dbReference type="FunFam" id="3.30.1010.10:FF:000014">
    <property type="entry name" value="Phosphatidylinositol 4-kinase STT4"/>
    <property type="match status" value="1"/>
</dbReference>
<dbReference type="VEuPathDB" id="MicrosporidiaDB:NEDG_00884"/>
<gene>
    <name evidence="10" type="ORF">NEDG_00884</name>
</gene>
<keyword evidence="5" id="KW-0547">Nucleotide-binding</keyword>
<dbReference type="PANTHER" id="PTHR10048:SF15">
    <property type="entry name" value="PHOSPHATIDYLINOSITOL 4-KINASE ALPHA"/>
    <property type="match status" value="1"/>
</dbReference>
<dbReference type="OrthoDB" id="10264149at2759"/>
<comment type="caution">
    <text evidence="10">The sequence shown here is derived from an EMBL/GenBank/DDBJ whole genome shotgun (WGS) entry which is preliminary data.</text>
</comment>